<organism evidence="1 2">
    <name type="scientific">Gossypium arboreum</name>
    <name type="common">Tree cotton</name>
    <name type="synonym">Gossypium nanking</name>
    <dbReference type="NCBI Taxonomy" id="29729"/>
    <lineage>
        <taxon>Eukaryota</taxon>
        <taxon>Viridiplantae</taxon>
        <taxon>Streptophyta</taxon>
        <taxon>Embryophyta</taxon>
        <taxon>Tracheophyta</taxon>
        <taxon>Spermatophyta</taxon>
        <taxon>Magnoliopsida</taxon>
        <taxon>eudicotyledons</taxon>
        <taxon>Gunneridae</taxon>
        <taxon>Pentapetalae</taxon>
        <taxon>rosids</taxon>
        <taxon>malvids</taxon>
        <taxon>Malvales</taxon>
        <taxon>Malvaceae</taxon>
        <taxon>Malvoideae</taxon>
        <taxon>Gossypium</taxon>
    </lineage>
</organism>
<sequence length="116" mass="12864">MQLSHIHSFGTLKLSETFWKGGKSEIGDIVSMWRKTSPHGAATLLRASRSMKSLVARQGVNLTWFFNSNDNAYINMGHPAVSISNYNRVREVITVGASPLLPYPVIHIMEPTIALP</sequence>
<proteinExistence type="predicted"/>
<evidence type="ECO:0000313" key="1">
    <source>
        <dbReference type="EMBL" id="KAK5832450.1"/>
    </source>
</evidence>
<name>A0ABR0PZH4_GOSAR</name>
<dbReference type="Proteomes" id="UP001358586">
    <property type="component" value="Chromosome 5"/>
</dbReference>
<protein>
    <submittedName>
        <fullName evidence="1">Uncharacterized protein</fullName>
    </submittedName>
</protein>
<comment type="caution">
    <text evidence="1">The sequence shown here is derived from an EMBL/GenBank/DDBJ whole genome shotgun (WGS) entry which is preliminary data.</text>
</comment>
<reference evidence="1 2" key="1">
    <citation type="submission" date="2023-03" db="EMBL/GenBank/DDBJ databases">
        <title>WGS of Gossypium arboreum.</title>
        <authorList>
            <person name="Yu D."/>
        </authorList>
    </citation>
    <scope>NUCLEOTIDE SEQUENCE [LARGE SCALE GENOMIC DNA]</scope>
    <source>
        <tissue evidence="1">Leaf</tissue>
    </source>
</reference>
<keyword evidence="2" id="KW-1185">Reference proteome</keyword>
<evidence type="ECO:0000313" key="2">
    <source>
        <dbReference type="Proteomes" id="UP001358586"/>
    </source>
</evidence>
<accession>A0ABR0PZH4</accession>
<dbReference type="EMBL" id="JARKNE010000005">
    <property type="protein sequence ID" value="KAK5832450.1"/>
    <property type="molecule type" value="Genomic_DNA"/>
</dbReference>
<gene>
    <name evidence="1" type="ORF">PVK06_016252</name>
</gene>